<sequence>QINPTATSYDGGLRISRSATEPGNSQIQLGCSRTSNTGLIEGQWSIFTPSNTAISNSYRFVIAVTSQAGENNRGLQISADGNTLTFNGNGLFDVGTDQTIIGIIIIGKFLQVIPTIDGTINEGIRISRNQTNQWSNIQFGGDPNSNSRMIDNQWMIGILGNNAQNPLRFTIVKAGQEDQIDRGFQISTDGNTLTFNGQVIAGTCATYGSVNYSQDNSILWDVNSTETKDSFYSNGVIVFWRSNALQFDQFLYDQ</sequence>
<gene>
    <name evidence="1" type="ORF">EZS28_034816</name>
</gene>
<dbReference type="Proteomes" id="UP000324800">
    <property type="component" value="Unassembled WGS sequence"/>
</dbReference>
<evidence type="ECO:0000313" key="2">
    <source>
        <dbReference type="Proteomes" id="UP000324800"/>
    </source>
</evidence>
<dbReference type="AlphaFoldDB" id="A0A5J4UFW1"/>
<evidence type="ECO:0000313" key="1">
    <source>
        <dbReference type="EMBL" id="KAA6369656.1"/>
    </source>
</evidence>
<name>A0A5J4UFW1_9EUKA</name>
<feature type="non-terminal residue" evidence="1">
    <location>
        <position position="1"/>
    </location>
</feature>
<organism evidence="1 2">
    <name type="scientific">Streblomastix strix</name>
    <dbReference type="NCBI Taxonomy" id="222440"/>
    <lineage>
        <taxon>Eukaryota</taxon>
        <taxon>Metamonada</taxon>
        <taxon>Preaxostyla</taxon>
        <taxon>Oxymonadida</taxon>
        <taxon>Streblomastigidae</taxon>
        <taxon>Streblomastix</taxon>
    </lineage>
</organism>
<dbReference type="EMBL" id="SNRW01016149">
    <property type="protein sequence ID" value="KAA6369656.1"/>
    <property type="molecule type" value="Genomic_DNA"/>
</dbReference>
<reference evidence="1 2" key="1">
    <citation type="submission" date="2019-03" db="EMBL/GenBank/DDBJ databases">
        <title>Single cell metagenomics reveals metabolic interactions within the superorganism composed of flagellate Streblomastix strix and complex community of Bacteroidetes bacteria on its surface.</title>
        <authorList>
            <person name="Treitli S.C."/>
            <person name="Kolisko M."/>
            <person name="Husnik F."/>
            <person name="Keeling P."/>
            <person name="Hampl V."/>
        </authorList>
    </citation>
    <scope>NUCLEOTIDE SEQUENCE [LARGE SCALE GENOMIC DNA]</scope>
    <source>
        <strain evidence="1">ST1C</strain>
    </source>
</reference>
<proteinExistence type="predicted"/>
<protein>
    <submittedName>
        <fullName evidence="1">Uncharacterized protein</fullName>
    </submittedName>
</protein>
<accession>A0A5J4UFW1</accession>
<comment type="caution">
    <text evidence="1">The sequence shown here is derived from an EMBL/GenBank/DDBJ whole genome shotgun (WGS) entry which is preliminary data.</text>
</comment>